<gene>
    <name evidence="3" type="ORF">B7Z12_19165</name>
</gene>
<evidence type="ECO:0000256" key="1">
    <source>
        <dbReference type="ARBA" id="ARBA00023125"/>
    </source>
</evidence>
<dbReference type="Proteomes" id="UP000215616">
    <property type="component" value="Unassembled WGS sequence"/>
</dbReference>
<dbReference type="GO" id="GO:0003677">
    <property type="term" value="F:DNA binding"/>
    <property type="evidence" value="ECO:0007669"/>
    <property type="project" value="UniProtKB-KW"/>
</dbReference>
<dbReference type="SUPFAM" id="SSF47413">
    <property type="entry name" value="lambda repressor-like DNA-binding domains"/>
    <property type="match status" value="1"/>
</dbReference>
<sequence length="114" mass="12454">MSTLRRQVGALVRHHRERMDITQAELGDLVGKSMETIGRIERGATAPSLALLEKLALALKVEPRDLLGAGGYAAKSKKDYPLAKLLDRLAGLSDEDIDKADRLLTIAMSWKSAD</sequence>
<dbReference type="EMBL" id="NCDQ01000463">
    <property type="protein sequence ID" value="OYW98801.1"/>
    <property type="molecule type" value="Genomic_DNA"/>
</dbReference>
<dbReference type="Pfam" id="PF01381">
    <property type="entry name" value="HTH_3"/>
    <property type="match status" value="1"/>
</dbReference>
<proteinExistence type="predicted"/>
<dbReference type="SMART" id="SM00530">
    <property type="entry name" value="HTH_XRE"/>
    <property type="match status" value="1"/>
</dbReference>
<dbReference type="GO" id="GO:0005829">
    <property type="term" value="C:cytosol"/>
    <property type="evidence" value="ECO:0007669"/>
    <property type="project" value="TreeGrafter"/>
</dbReference>
<dbReference type="CDD" id="cd00093">
    <property type="entry name" value="HTH_XRE"/>
    <property type="match status" value="1"/>
</dbReference>
<dbReference type="RefSeq" id="WP_096054023.1">
    <property type="nucleotide sequence ID" value="NZ_CP023314.2"/>
</dbReference>
<name>A0A258CUM7_CAUVI</name>
<reference evidence="3 4" key="1">
    <citation type="submission" date="2017-03" db="EMBL/GenBank/DDBJ databases">
        <title>Lifting the veil on microbial sulfur biogeochemistry in mining wastewaters.</title>
        <authorList>
            <person name="Kantor R.S."/>
            <person name="Colenbrander Nelson T."/>
            <person name="Marshall S."/>
            <person name="Bennett D."/>
            <person name="Apte S."/>
            <person name="Camacho D."/>
            <person name="Thomas B.C."/>
            <person name="Warren L.A."/>
            <person name="Banfield J.F."/>
        </authorList>
    </citation>
    <scope>NUCLEOTIDE SEQUENCE [LARGE SCALE GENOMIC DNA]</scope>
    <source>
        <strain evidence="3">32-67-7</strain>
    </source>
</reference>
<keyword evidence="1" id="KW-0238">DNA-binding</keyword>
<accession>A0A258CUM7</accession>
<evidence type="ECO:0000313" key="4">
    <source>
        <dbReference type="Proteomes" id="UP000215616"/>
    </source>
</evidence>
<dbReference type="PANTHER" id="PTHR46797:SF24">
    <property type="entry name" value="DNA-BINDING PHAGE PROTEIN"/>
    <property type="match status" value="1"/>
</dbReference>
<feature type="domain" description="HTH cro/C1-type" evidence="2">
    <location>
        <begin position="12"/>
        <end position="66"/>
    </location>
</feature>
<protein>
    <recommendedName>
        <fullName evidence="2">HTH cro/C1-type domain-containing protein</fullName>
    </recommendedName>
</protein>
<dbReference type="PROSITE" id="PS50943">
    <property type="entry name" value="HTH_CROC1"/>
    <property type="match status" value="1"/>
</dbReference>
<dbReference type="Gene3D" id="1.10.260.40">
    <property type="entry name" value="lambda repressor-like DNA-binding domains"/>
    <property type="match status" value="1"/>
</dbReference>
<dbReference type="InterPro" id="IPR050807">
    <property type="entry name" value="TransReg_Diox_bact_type"/>
</dbReference>
<dbReference type="InterPro" id="IPR001387">
    <property type="entry name" value="Cro/C1-type_HTH"/>
</dbReference>
<evidence type="ECO:0000259" key="2">
    <source>
        <dbReference type="PROSITE" id="PS50943"/>
    </source>
</evidence>
<dbReference type="AlphaFoldDB" id="A0A258CUM7"/>
<dbReference type="PANTHER" id="PTHR46797">
    <property type="entry name" value="HTH-TYPE TRANSCRIPTIONAL REGULATOR"/>
    <property type="match status" value="1"/>
</dbReference>
<dbReference type="InterPro" id="IPR010982">
    <property type="entry name" value="Lambda_DNA-bd_dom_sf"/>
</dbReference>
<dbReference type="GO" id="GO:0003700">
    <property type="term" value="F:DNA-binding transcription factor activity"/>
    <property type="evidence" value="ECO:0007669"/>
    <property type="project" value="TreeGrafter"/>
</dbReference>
<comment type="caution">
    <text evidence="3">The sequence shown here is derived from an EMBL/GenBank/DDBJ whole genome shotgun (WGS) entry which is preliminary data.</text>
</comment>
<evidence type="ECO:0000313" key="3">
    <source>
        <dbReference type="EMBL" id="OYW98801.1"/>
    </source>
</evidence>
<organism evidence="3 4">
    <name type="scientific">Caulobacter vibrioides</name>
    <name type="common">Caulobacter crescentus</name>
    <dbReference type="NCBI Taxonomy" id="155892"/>
    <lineage>
        <taxon>Bacteria</taxon>
        <taxon>Pseudomonadati</taxon>
        <taxon>Pseudomonadota</taxon>
        <taxon>Alphaproteobacteria</taxon>
        <taxon>Caulobacterales</taxon>
        <taxon>Caulobacteraceae</taxon>
        <taxon>Caulobacter</taxon>
    </lineage>
</organism>